<keyword evidence="3" id="KW-1185">Reference proteome</keyword>
<feature type="region of interest" description="Disordered" evidence="1">
    <location>
        <begin position="1"/>
        <end position="281"/>
    </location>
</feature>
<feature type="region of interest" description="Disordered" evidence="1">
    <location>
        <begin position="624"/>
        <end position="660"/>
    </location>
</feature>
<feature type="compositionally biased region" description="Basic and acidic residues" evidence="1">
    <location>
        <begin position="408"/>
        <end position="430"/>
    </location>
</feature>
<dbReference type="Proteomes" id="UP000800097">
    <property type="component" value="Unassembled WGS sequence"/>
</dbReference>
<feature type="compositionally biased region" description="Low complexity" evidence="1">
    <location>
        <begin position="258"/>
        <end position="278"/>
    </location>
</feature>
<feature type="compositionally biased region" description="Polar residues" evidence="1">
    <location>
        <begin position="578"/>
        <end position="595"/>
    </location>
</feature>
<feature type="region of interest" description="Disordered" evidence="1">
    <location>
        <begin position="296"/>
        <end position="602"/>
    </location>
</feature>
<sequence length="684" mass="74266">MRLTRAARRAEAAQDISTSPHAPDAHTSDPNRRVPLGNVSINPIREPIEPDDLDPKAMAPNKPKATSTKVTKPKKPKTRERYNVDEVQLVLGDERQAAGSPASDAAVDDLAASPANGTTQSPLADRMPASPSSRAVRRTRRQLAAQDEAIPPSQSGPTLAERVFTENVDNSKPSGFKLEDHTEGTTAGHQGPNSNIRLPAAVPSAQEVAASEQQPSPRAEEEIGDESPALLKASDAHGKLDCKLHDAQSGAPRGDTLPVSRTLSRSPSRSPAKSPLPLEESIEAIDALQEALEKVVPEFNPSVDEQSPRKPRPSKVQRSQHNNTKKVPPRASVVTRAARPSMTRSSSVRTASAKERKGSAEVVDYLASRRQPISINFPAPRPPPKATKPPTVPTFQLPGEAVAAKLKAQKEERLKREQKNDHQRQPRETLTRPFVKSSKPPTKPNFQLPGEAVAAKLKALKEERLKREAQGLTARPSNATLQPPSLAKSSKPPTVPNFQLPGDAVAAKLKAQREERRKREEEEAAKRPALKARGEPTQRNGPVVVRRTAASKARESVLNEVGKRDAGKGDAGKGEAPSTENLVEQTSSVQQQVMKRSSVVAARQTPIAPVDGAALRQKGREIFNRDKVEKEQRERERRVKEEAAKKARAEAAERGRIASREWAEKQRKKMMAAAAAVATTTTTK</sequence>
<feature type="compositionally biased region" description="Basic and acidic residues" evidence="1">
    <location>
        <begin position="23"/>
        <end position="32"/>
    </location>
</feature>
<feature type="compositionally biased region" description="Basic and acidic residues" evidence="1">
    <location>
        <begin position="234"/>
        <end position="246"/>
    </location>
</feature>
<gene>
    <name evidence="2" type="ORF">EI97DRAFT_428644</name>
</gene>
<feature type="compositionally biased region" description="Basic and acidic residues" evidence="1">
    <location>
        <begin position="552"/>
        <end position="573"/>
    </location>
</feature>
<reference evidence="2" key="1">
    <citation type="journal article" date="2020" name="Stud. Mycol.">
        <title>101 Dothideomycetes genomes: a test case for predicting lifestyles and emergence of pathogens.</title>
        <authorList>
            <person name="Haridas S."/>
            <person name="Albert R."/>
            <person name="Binder M."/>
            <person name="Bloem J."/>
            <person name="Labutti K."/>
            <person name="Salamov A."/>
            <person name="Andreopoulos B."/>
            <person name="Baker S."/>
            <person name="Barry K."/>
            <person name="Bills G."/>
            <person name="Bluhm B."/>
            <person name="Cannon C."/>
            <person name="Castanera R."/>
            <person name="Culley D."/>
            <person name="Daum C."/>
            <person name="Ezra D."/>
            <person name="Gonzalez J."/>
            <person name="Henrissat B."/>
            <person name="Kuo A."/>
            <person name="Liang C."/>
            <person name="Lipzen A."/>
            <person name="Lutzoni F."/>
            <person name="Magnuson J."/>
            <person name="Mondo S."/>
            <person name="Nolan M."/>
            <person name="Ohm R."/>
            <person name="Pangilinan J."/>
            <person name="Park H.-J."/>
            <person name="Ramirez L."/>
            <person name="Alfaro M."/>
            <person name="Sun H."/>
            <person name="Tritt A."/>
            <person name="Yoshinaga Y."/>
            <person name="Zwiers L.-H."/>
            <person name="Turgeon B."/>
            <person name="Goodwin S."/>
            <person name="Spatafora J."/>
            <person name="Crous P."/>
            <person name="Grigoriev I."/>
        </authorList>
    </citation>
    <scope>NUCLEOTIDE SEQUENCE</scope>
    <source>
        <strain evidence="2">CBS 379.55</strain>
    </source>
</reference>
<evidence type="ECO:0000313" key="3">
    <source>
        <dbReference type="Proteomes" id="UP000800097"/>
    </source>
</evidence>
<name>A0A6A6JWF2_WESOR</name>
<dbReference type="AlphaFoldDB" id="A0A6A6JWF2"/>
<feature type="compositionally biased region" description="Basic and acidic residues" evidence="1">
    <location>
        <begin position="459"/>
        <end position="469"/>
    </location>
</feature>
<protein>
    <submittedName>
        <fullName evidence="2">Uncharacterized protein</fullName>
    </submittedName>
</protein>
<accession>A0A6A6JWF2</accession>
<organism evidence="2 3">
    <name type="scientific">Westerdykella ornata</name>
    <dbReference type="NCBI Taxonomy" id="318751"/>
    <lineage>
        <taxon>Eukaryota</taxon>
        <taxon>Fungi</taxon>
        <taxon>Dikarya</taxon>
        <taxon>Ascomycota</taxon>
        <taxon>Pezizomycotina</taxon>
        <taxon>Dothideomycetes</taxon>
        <taxon>Pleosporomycetidae</taxon>
        <taxon>Pleosporales</taxon>
        <taxon>Sporormiaceae</taxon>
        <taxon>Westerdykella</taxon>
    </lineage>
</organism>
<dbReference type="GeneID" id="54550427"/>
<proteinExistence type="predicted"/>
<feature type="compositionally biased region" description="Polar residues" evidence="1">
    <location>
        <begin position="475"/>
        <end position="492"/>
    </location>
</feature>
<feature type="compositionally biased region" description="Polar residues" evidence="1">
    <location>
        <begin position="184"/>
        <end position="196"/>
    </location>
</feature>
<dbReference type="OrthoDB" id="3946796at2759"/>
<evidence type="ECO:0000313" key="2">
    <source>
        <dbReference type="EMBL" id="KAF2280555.1"/>
    </source>
</evidence>
<dbReference type="EMBL" id="ML986484">
    <property type="protein sequence ID" value="KAF2280555.1"/>
    <property type="molecule type" value="Genomic_DNA"/>
</dbReference>
<feature type="compositionally biased region" description="Low complexity" evidence="1">
    <location>
        <begin position="100"/>
        <end position="115"/>
    </location>
</feature>
<evidence type="ECO:0000256" key="1">
    <source>
        <dbReference type="SAM" id="MobiDB-lite"/>
    </source>
</evidence>
<feature type="compositionally biased region" description="Pro residues" evidence="1">
    <location>
        <begin position="379"/>
        <end position="392"/>
    </location>
</feature>
<feature type="compositionally biased region" description="Basic and acidic residues" evidence="1">
    <location>
        <begin position="511"/>
        <end position="536"/>
    </location>
</feature>
<dbReference type="RefSeq" id="XP_033658093.1">
    <property type="nucleotide sequence ID" value="XM_033797252.1"/>
</dbReference>